<keyword evidence="1" id="KW-0812">Transmembrane</keyword>
<accession>A0A381F8A6</accession>
<protein>
    <submittedName>
        <fullName evidence="3">Uncharacterized protein</fullName>
    </submittedName>
</protein>
<evidence type="ECO:0000313" key="5">
    <source>
        <dbReference type="Proteomes" id="UP000255231"/>
    </source>
</evidence>
<dbReference type="Proteomes" id="UP000185725">
    <property type="component" value="Unassembled WGS sequence"/>
</dbReference>
<keyword evidence="1" id="KW-1133">Transmembrane helix</keyword>
<feature type="transmembrane region" description="Helical" evidence="1">
    <location>
        <begin position="44"/>
        <end position="62"/>
    </location>
</feature>
<evidence type="ECO:0000313" key="4">
    <source>
        <dbReference type="Proteomes" id="UP000185725"/>
    </source>
</evidence>
<dbReference type="EMBL" id="UFVS01000001">
    <property type="protein sequence ID" value="SUX42811.1"/>
    <property type="molecule type" value="Genomic_DNA"/>
</dbReference>
<keyword evidence="4" id="KW-1185">Reference proteome</keyword>
<reference evidence="3 5" key="2">
    <citation type="submission" date="2018-06" db="EMBL/GenBank/DDBJ databases">
        <authorList>
            <consortium name="Pathogen Informatics"/>
            <person name="Doyle S."/>
        </authorList>
    </citation>
    <scope>NUCLEOTIDE SEQUENCE [LARGE SCALE GENOMIC DNA]</scope>
    <source>
        <strain evidence="3 5">NCTC13560</strain>
    </source>
</reference>
<dbReference type="AlphaFoldDB" id="A0A381F8A6"/>
<evidence type="ECO:0000256" key="1">
    <source>
        <dbReference type="SAM" id="Phobius"/>
    </source>
</evidence>
<keyword evidence="1" id="KW-0472">Membrane</keyword>
<evidence type="ECO:0000313" key="3">
    <source>
        <dbReference type="EMBL" id="SUX42811.1"/>
    </source>
</evidence>
<gene>
    <name evidence="3" type="ORF">NCTC13560_01588</name>
    <name evidence="2" type="ORF">SAMN05421682_101458</name>
</gene>
<sequence>MVMKIFNITFNRQIIVEILINILVGYVVGLVISYINIFGSSQNAPQFCAMATGIFSIMRIYNRQNPKVKNRK</sequence>
<evidence type="ECO:0000313" key="2">
    <source>
        <dbReference type="EMBL" id="SIP95277.1"/>
    </source>
</evidence>
<name>A0A381F8A6_9FLAO</name>
<reference evidence="2 4" key="1">
    <citation type="submission" date="2017-01" db="EMBL/GenBank/DDBJ databases">
        <authorList>
            <person name="Varghese N."/>
            <person name="Submissions S."/>
        </authorList>
    </citation>
    <scope>NUCLEOTIDE SEQUENCE [LARGE SCALE GENOMIC DNA]</scope>
    <source>
        <strain evidence="2 4">ATCC 27950</strain>
    </source>
</reference>
<dbReference type="KEGG" id="cil:EG358_04915"/>
<dbReference type="Proteomes" id="UP000255231">
    <property type="component" value="Unassembled WGS sequence"/>
</dbReference>
<feature type="transmembrane region" description="Helical" evidence="1">
    <location>
        <begin position="14"/>
        <end position="38"/>
    </location>
</feature>
<dbReference type="EMBL" id="FTMF01000001">
    <property type="protein sequence ID" value="SIP95277.1"/>
    <property type="molecule type" value="Genomic_DNA"/>
</dbReference>
<proteinExistence type="predicted"/>
<organism evidence="3 5">
    <name type="scientific">Chryseobacterium indoltheticum</name>
    <dbReference type="NCBI Taxonomy" id="254"/>
    <lineage>
        <taxon>Bacteria</taxon>
        <taxon>Pseudomonadati</taxon>
        <taxon>Bacteroidota</taxon>
        <taxon>Flavobacteriia</taxon>
        <taxon>Flavobacteriales</taxon>
        <taxon>Weeksellaceae</taxon>
        <taxon>Chryseobacterium group</taxon>
        <taxon>Chryseobacterium</taxon>
    </lineage>
</organism>